<dbReference type="InterPro" id="IPR058912">
    <property type="entry name" value="HTH_animal"/>
</dbReference>
<sequence length="449" mass="52322">MTLENILTPLTKCTRSFLLDTSDFIRLIKTQSSLSTMAILTTWDGMLATDRLLAEANIDPRVRNFCSDLLNLVLRDTYFMFQDTFYIQKRGTAMGSNVAPPYAVAYMAAFEEDFVFYHPLFVQHSKLWRRFIDDIFCIWDGPIETLLLFDSHINNIWHELKFTLQYSTENMSFLDTMIYKNTEGIVSIDLFTKATDRNSLLEYTSFHPPAVKKSIPISQFQRVNRIVTKEDTMNQRLDEIEEKFSNRGYPTKLLTTARHSTLKIETQRTVYPLDKLVQADIGSSVRIPKQIILRTQRPGTFPCLNCLQCNNIKKGDNFFHPHTGQSYPVRGFLTCESTYVVYMIKCPCGLAYIGETTEAIRDRISQNKSNIRCNRDHLPLPHHFQSRGHHVSQLRFQVLEQIDASRRGQNRIKLLKKREAFWIFTLQNLEPRGLNRDYDTSSFLRSLQF</sequence>
<feature type="domain" description="Helix-turn-helix" evidence="1">
    <location>
        <begin position="200"/>
        <end position="257"/>
    </location>
</feature>
<evidence type="ECO:0000259" key="1">
    <source>
        <dbReference type="Pfam" id="PF26215"/>
    </source>
</evidence>
<accession>A0ABN9MIK9</accession>
<proteinExistence type="predicted"/>
<dbReference type="PANTHER" id="PTHR21301">
    <property type="entry name" value="REVERSE TRANSCRIPTASE"/>
    <property type="match status" value="1"/>
</dbReference>
<dbReference type="EMBL" id="CAUEEQ010075852">
    <property type="protein sequence ID" value="CAJ0966616.1"/>
    <property type="molecule type" value="Genomic_DNA"/>
</dbReference>
<feature type="non-terminal residue" evidence="2">
    <location>
        <position position="449"/>
    </location>
</feature>
<dbReference type="Pfam" id="PF26215">
    <property type="entry name" value="HTH_animal"/>
    <property type="match status" value="1"/>
</dbReference>
<protein>
    <recommendedName>
        <fullName evidence="1">Helix-turn-helix domain-containing protein</fullName>
    </recommendedName>
</protein>
<reference evidence="2" key="1">
    <citation type="submission" date="2023-07" db="EMBL/GenBank/DDBJ databases">
        <authorList>
            <person name="Stuckert A."/>
        </authorList>
    </citation>
    <scope>NUCLEOTIDE SEQUENCE</scope>
</reference>
<name>A0ABN9MIK9_9NEOB</name>
<dbReference type="CDD" id="cd10442">
    <property type="entry name" value="GIY-YIG_PLEs"/>
    <property type="match status" value="1"/>
</dbReference>
<keyword evidence="3" id="KW-1185">Reference proteome</keyword>
<evidence type="ECO:0000313" key="2">
    <source>
        <dbReference type="EMBL" id="CAJ0966616.1"/>
    </source>
</evidence>
<dbReference type="PANTHER" id="PTHR21301:SF12">
    <property type="match status" value="1"/>
</dbReference>
<evidence type="ECO:0000313" key="3">
    <source>
        <dbReference type="Proteomes" id="UP001176940"/>
    </source>
</evidence>
<gene>
    <name evidence="2" type="ORF">RIMI_LOCUS21489541</name>
</gene>
<comment type="caution">
    <text evidence="2">The sequence shown here is derived from an EMBL/GenBank/DDBJ whole genome shotgun (WGS) entry which is preliminary data.</text>
</comment>
<organism evidence="2 3">
    <name type="scientific">Ranitomeya imitator</name>
    <name type="common">mimic poison frog</name>
    <dbReference type="NCBI Taxonomy" id="111125"/>
    <lineage>
        <taxon>Eukaryota</taxon>
        <taxon>Metazoa</taxon>
        <taxon>Chordata</taxon>
        <taxon>Craniata</taxon>
        <taxon>Vertebrata</taxon>
        <taxon>Euteleostomi</taxon>
        <taxon>Amphibia</taxon>
        <taxon>Batrachia</taxon>
        <taxon>Anura</taxon>
        <taxon>Neobatrachia</taxon>
        <taxon>Hyloidea</taxon>
        <taxon>Dendrobatidae</taxon>
        <taxon>Dendrobatinae</taxon>
        <taxon>Ranitomeya</taxon>
    </lineage>
</organism>
<dbReference type="Proteomes" id="UP001176940">
    <property type="component" value="Unassembled WGS sequence"/>
</dbReference>